<reference evidence="6" key="1">
    <citation type="journal article" date="2023" name="Front. Mar. Sci.">
        <title>A new Merluccius polli reference genome to investigate the effects of global change in West African waters.</title>
        <authorList>
            <person name="Mateo J.L."/>
            <person name="Blanco-Fernandez C."/>
            <person name="Garcia-Vazquez E."/>
            <person name="Machado-Schiaffino G."/>
        </authorList>
    </citation>
    <scope>NUCLEOTIDE SEQUENCE</scope>
    <source>
        <strain evidence="6">C29</strain>
        <tissue evidence="6">Fin</tissue>
    </source>
</reference>
<keyword evidence="4" id="KW-0175">Coiled coil</keyword>
<sequence length="402" mass="47170">MGDNPPEERRLILIGTTGSGKSASGNTILDLPGHFLSKCSARSVTQVCQLGTSEYHVEEEVGRSSSRSVVVVDLPGFGGTNLSQDQITTEVRRCVVLTVPGPHAFLLVVPLGRYTEEDHMAVTGMAAVFGEAALRNHTVVLFTRGDELEEPMEEYLASAPAHLKTLIDRCGGRYHVLNNRAPRDVEQVHKLLRKVEQVVDDNGGGCYTNAMYLEVEAARREEEDRLRREEEEDDRLRREKEEEDRLRREEDRLRREEEDRLRREEEDKLRRELDRLRREEEDKLRREEDRLRREEEDRLRREEDRLRREEEDRLRREKEEVDRLRREVEDRLRREEDRLRREDEDRLRREDDRLKKKDDKLSTIKAVGGGGHWHGKNPPKKPGVGCYPEPCVDRVARILHHM</sequence>
<feature type="coiled-coil region" evidence="4">
    <location>
        <begin position="212"/>
        <end position="345"/>
    </location>
</feature>
<evidence type="ECO:0000256" key="1">
    <source>
        <dbReference type="ARBA" id="ARBA00008535"/>
    </source>
</evidence>
<evidence type="ECO:0000256" key="2">
    <source>
        <dbReference type="ARBA" id="ARBA00022741"/>
    </source>
</evidence>
<dbReference type="EMBL" id="JAOPHQ010000375">
    <property type="protein sequence ID" value="KAK0154659.1"/>
    <property type="molecule type" value="Genomic_DNA"/>
</dbReference>
<name>A0AA47NAI2_MERPO</name>
<keyword evidence="7" id="KW-1185">Reference proteome</keyword>
<proteinExistence type="inferred from homology"/>
<dbReference type="GO" id="GO:0005525">
    <property type="term" value="F:GTP binding"/>
    <property type="evidence" value="ECO:0007669"/>
    <property type="project" value="UniProtKB-KW"/>
</dbReference>
<evidence type="ECO:0000313" key="7">
    <source>
        <dbReference type="Proteomes" id="UP001174136"/>
    </source>
</evidence>
<dbReference type="InterPro" id="IPR006703">
    <property type="entry name" value="G_AIG1"/>
</dbReference>
<dbReference type="CDD" id="cd01852">
    <property type="entry name" value="AIG1"/>
    <property type="match status" value="1"/>
</dbReference>
<evidence type="ECO:0000256" key="4">
    <source>
        <dbReference type="SAM" id="Coils"/>
    </source>
</evidence>
<dbReference type="PROSITE" id="PS51720">
    <property type="entry name" value="G_AIG1"/>
    <property type="match status" value="1"/>
</dbReference>
<evidence type="ECO:0000256" key="3">
    <source>
        <dbReference type="ARBA" id="ARBA00023134"/>
    </source>
</evidence>
<comment type="caution">
    <text evidence="6">The sequence shown here is derived from an EMBL/GenBank/DDBJ whole genome shotgun (WGS) entry which is preliminary data.</text>
</comment>
<keyword evidence="3" id="KW-0342">GTP-binding</keyword>
<comment type="similarity">
    <text evidence="1">Belongs to the TRAFAC class TrmE-Era-EngA-EngB-Septin-like GTPase superfamily. AIG1/Toc34/Toc159-like paraseptin GTPase family. IAN subfamily.</text>
</comment>
<dbReference type="Gene3D" id="3.40.50.300">
    <property type="entry name" value="P-loop containing nucleotide triphosphate hydrolases"/>
    <property type="match status" value="1"/>
</dbReference>
<organism evidence="6 7">
    <name type="scientific">Merluccius polli</name>
    <name type="common">Benguela hake</name>
    <name type="synonym">Merluccius cadenati</name>
    <dbReference type="NCBI Taxonomy" id="89951"/>
    <lineage>
        <taxon>Eukaryota</taxon>
        <taxon>Metazoa</taxon>
        <taxon>Chordata</taxon>
        <taxon>Craniata</taxon>
        <taxon>Vertebrata</taxon>
        <taxon>Euteleostomi</taxon>
        <taxon>Actinopterygii</taxon>
        <taxon>Neopterygii</taxon>
        <taxon>Teleostei</taxon>
        <taxon>Neoteleostei</taxon>
        <taxon>Acanthomorphata</taxon>
        <taxon>Zeiogadaria</taxon>
        <taxon>Gadariae</taxon>
        <taxon>Gadiformes</taxon>
        <taxon>Gadoidei</taxon>
        <taxon>Merlucciidae</taxon>
        <taxon>Merluccius</taxon>
    </lineage>
</organism>
<dbReference type="FunFam" id="3.40.50.300:FF:000366">
    <property type="entry name" value="GTPase, IMAP family member 2"/>
    <property type="match status" value="1"/>
</dbReference>
<evidence type="ECO:0000259" key="5">
    <source>
        <dbReference type="PROSITE" id="PS51720"/>
    </source>
</evidence>
<dbReference type="InterPro" id="IPR027417">
    <property type="entry name" value="P-loop_NTPase"/>
</dbReference>
<dbReference type="Pfam" id="PF04548">
    <property type="entry name" value="AIG1"/>
    <property type="match status" value="1"/>
</dbReference>
<dbReference type="SUPFAM" id="SSF52540">
    <property type="entry name" value="P-loop containing nucleoside triphosphate hydrolases"/>
    <property type="match status" value="1"/>
</dbReference>
<dbReference type="PANTHER" id="PTHR10903:SF170">
    <property type="entry name" value="GTPASE IMAP FAMILY MEMBER 7"/>
    <property type="match status" value="1"/>
</dbReference>
<dbReference type="PANTHER" id="PTHR10903">
    <property type="entry name" value="GTPASE, IMAP FAMILY MEMBER-RELATED"/>
    <property type="match status" value="1"/>
</dbReference>
<evidence type="ECO:0000313" key="6">
    <source>
        <dbReference type="EMBL" id="KAK0154659.1"/>
    </source>
</evidence>
<accession>A0AA47NAI2</accession>
<feature type="domain" description="AIG1-type G" evidence="5">
    <location>
        <begin position="6"/>
        <end position="216"/>
    </location>
</feature>
<gene>
    <name evidence="6" type="primary">GIMAP4_2</name>
    <name evidence="6" type="ORF">N1851_003034</name>
</gene>
<dbReference type="Proteomes" id="UP001174136">
    <property type="component" value="Unassembled WGS sequence"/>
</dbReference>
<keyword evidence="2" id="KW-0547">Nucleotide-binding</keyword>
<dbReference type="InterPro" id="IPR045058">
    <property type="entry name" value="GIMA/IAN/Toc"/>
</dbReference>
<protein>
    <submittedName>
        <fullName evidence="6">GTPase IMAP family member 4</fullName>
    </submittedName>
</protein>
<dbReference type="AlphaFoldDB" id="A0AA47NAI2"/>